<evidence type="ECO:0000313" key="5">
    <source>
        <dbReference type="EMBL" id="ABR31097.1"/>
    </source>
</evidence>
<accession>A6LME6</accession>
<dbReference type="PRINTS" id="PR00778">
    <property type="entry name" value="HTHARSR"/>
</dbReference>
<name>A6LME6_THEM4</name>
<dbReference type="InterPro" id="IPR036390">
    <property type="entry name" value="WH_DNA-bd_sf"/>
</dbReference>
<evidence type="ECO:0000259" key="4">
    <source>
        <dbReference type="PROSITE" id="PS50987"/>
    </source>
</evidence>
<dbReference type="Proteomes" id="UP000001110">
    <property type="component" value="Chromosome"/>
</dbReference>
<dbReference type="PANTHER" id="PTHR33154">
    <property type="entry name" value="TRANSCRIPTIONAL REGULATOR, ARSR FAMILY"/>
    <property type="match status" value="1"/>
</dbReference>
<dbReference type="STRING" id="391009.Tmel_1244"/>
<keyword evidence="3" id="KW-0804">Transcription</keyword>
<evidence type="ECO:0000313" key="6">
    <source>
        <dbReference type="Proteomes" id="UP000001110"/>
    </source>
</evidence>
<dbReference type="KEGG" id="tme:Tmel_1244"/>
<dbReference type="GO" id="GO:0003700">
    <property type="term" value="F:DNA-binding transcription factor activity"/>
    <property type="evidence" value="ECO:0007669"/>
    <property type="project" value="InterPro"/>
</dbReference>
<dbReference type="SMART" id="SM00418">
    <property type="entry name" value="HTH_ARSR"/>
    <property type="match status" value="1"/>
</dbReference>
<dbReference type="PROSITE" id="PS50987">
    <property type="entry name" value="HTH_ARSR_2"/>
    <property type="match status" value="1"/>
</dbReference>
<evidence type="ECO:0000256" key="3">
    <source>
        <dbReference type="ARBA" id="ARBA00023163"/>
    </source>
</evidence>
<dbReference type="eggNOG" id="COG0640">
    <property type="taxonomic scope" value="Bacteria"/>
</dbReference>
<dbReference type="EMBL" id="CP000716">
    <property type="protein sequence ID" value="ABR31097.1"/>
    <property type="molecule type" value="Genomic_DNA"/>
</dbReference>
<dbReference type="Pfam" id="PF01022">
    <property type="entry name" value="HTH_5"/>
    <property type="match status" value="1"/>
</dbReference>
<evidence type="ECO:0000256" key="2">
    <source>
        <dbReference type="ARBA" id="ARBA00023125"/>
    </source>
</evidence>
<dbReference type="InterPro" id="IPR011991">
    <property type="entry name" value="ArsR-like_HTH"/>
</dbReference>
<sequence length="109" mass="13135">MYNYSYRGDEKVIYELSEFFKILSDQTRLKILVLLFEKEQNVSELQRQIGVTQSNISHQLRILRQANLVRYRKIGRNVYYRLYDEHVEIIIKYAMEHLKEFGGIEDAQS</sequence>
<organism evidence="5 6">
    <name type="scientific">Thermosipho melanesiensis (strain DSM 12029 / CIP 104789 / BI429)</name>
    <dbReference type="NCBI Taxonomy" id="391009"/>
    <lineage>
        <taxon>Bacteria</taxon>
        <taxon>Thermotogati</taxon>
        <taxon>Thermotogota</taxon>
        <taxon>Thermotogae</taxon>
        <taxon>Thermotogales</taxon>
        <taxon>Fervidobacteriaceae</taxon>
        <taxon>Thermosipho</taxon>
    </lineage>
</organism>
<dbReference type="GO" id="GO:0003677">
    <property type="term" value="F:DNA binding"/>
    <property type="evidence" value="ECO:0007669"/>
    <property type="project" value="UniProtKB-KW"/>
</dbReference>
<dbReference type="InterPro" id="IPR001845">
    <property type="entry name" value="HTH_ArsR_DNA-bd_dom"/>
</dbReference>
<gene>
    <name evidence="5" type="ordered locus">Tmel_1244</name>
</gene>
<reference evidence="5 6" key="2">
    <citation type="journal article" date="2009" name="Proc. Natl. Acad. Sci. U.S.A.">
        <title>On the chimeric nature, thermophilic origin, and phylogenetic placement of the Thermotogales.</title>
        <authorList>
            <person name="Zhaxybayeva O."/>
            <person name="Swithers K.S."/>
            <person name="Lapierre P."/>
            <person name="Fournier G.P."/>
            <person name="Bickhart D.M."/>
            <person name="DeBoy R.T."/>
            <person name="Nelson K.E."/>
            <person name="Nesbo C.L."/>
            <person name="Doolittle W.F."/>
            <person name="Gogarten J.P."/>
            <person name="Noll K.M."/>
        </authorList>
    </citation>
    <scope>NUCLEOTIDE SEQUENCE [LARGE SCALE GENOMIC DNA]</scope>
    <source>
        <strain evidence="6">DSM 12029 / CIP 104789 / BI429</strain>
    </source>
</reference>
<reference evidence="5 6" key="1">
    <citation type="submission" date="2007-05" db="EMBL/GenBank/DDBJ databases">
        <title>Complete sequence of Thermosipho melanesiensis BI429.</title>
        <authorList>
            <consortium name="US DOE Joint Genome Institute"/>
            <person name="Copeland A."/>
            <person name="Lucas S."/>
            <person name="Lapidus A."/>
            <person name="Barry K."/>
            <person name="Glavina del Rio T."/>
            <person name="Dalin E."/>
            <person name="Tice H."/>
            <person name="Pitluck S."/>
            <person name="Chertkov O."/>
            <person name="Brettin T."/>
            <person name="Bruce D."/>
            <person name="Detter J.C."/>
            <person name="Han C."/>
            <person name="Schmutz J."/>
            <person name="Larimer F."/>
            <person name="Land M."/>
            <person name="Hauser L."/>
            <person name="Kyrpides N."/>
            <person name="Mikhailova N."/>
            <person name="Nelson K."/>
            <person name="Gogarten J.P."/>
            <person name="Noll K."/>
            <person name="Richardson P."/>
        </authorList>
    </citation>
    <scope>NUCLEOTIDE SEQUENCE [LARGE SCALE GENOMIC DNA]</scope>
    <source>
        <strain evidence="6">DSM 12029 / CIP 104789 / BI429</strain>
    </source>
</reference>
<dbReference type="Gene3D" id="1.10.10.10">
    <property type="entry name" value="Winged helix-like DNA-binding domain superfamily/Winged helix DNA-binding domain"/>
    <property type="match status" value="1"/>
</dbReference>
<dbReference type="CDD" id="cd00090">
    <property type="entry name" value="HTH_ARSR"/>
    <property type="match status" value="1"/>
</dbReference>
<keyword evidence="1" id="KW-0805">Transcription regulation</keyword>
<feature type="domain" description="HTH arsR-type" evidence="4">
    <location>
        <begin position="8"/>
        <end position="102"/>
    </location>
</feature>
<dbReference type="NCBIfam" id="NF033788">
    <property type="entry name" value="HTH_metalloreg"/>
    <property type="match status" value="1"/>
</dbReference>
<dbReference type="AlphaFoldDB" id="A6LME6"/>
<dbReference type="HOGENOM" id="CLU_097806_7_4_0"/>
<keyword evidence="2" id="KW-0238">DNA-binding</keyword>
<dbReference type="SUPFAM" id="SSF46785">
    <property type="entry name" value="Winged helix' DNA-binding domain"/>
    <property type="match status" value="1"/>
</dbReference>
<proteinExistence type="predicted"/>
<dbReference type="InterPro" id="IPR036388">
    <property type="entry name" value="WH-like_DNA-bd_sf"/>
</dbReference>
<dbReference type="PANTHER" id="PTHR33154:SF18">
    <property type="entry name" value="ARSENICAL RESISTANCE OPERON REPRESSOR"/>
    <property type="match status" value="1"/>
</dbReference>
<evidence type="ECO:0000256" key="1">
    <source>
        <dbReference type="ARBA" id="ARBA00023015"/>
    </source>
</evidence>
<dbReference type="InterPro" id="IPR051081">
    <property type="entry name" value="HTH_MetalResp_TranReg"/>
</dbReference>
<protein>
    <submittedName>
        <fullName evidence="5">Regulatory protein, ArsR</fullName>
    </submittedName>
</protein>
<dbReference type="OrthoDB" id="9794330at2"/>